<dbReference type="RefSeq" id="WP_009851732.1">
    <property type="nucleotide sequence ID" value="NZ_DS022295.1"/>
</dbReference>
<dbReference type="InterPro" id="IPR007730">
    <property type="entry name" value="SPOR-like_dom"/>
</dbReference>
<dbReference type="InterPro" id="IPR052521">
    <property type="entry name" value="Cell_div_SPOR-domain"/>
</dbReference>
<organism evidence="4 5">
    <name type="scientific">Mariprofundus ferrooxydans PV-1</name>
    <dbReference type="NCBI Taxonomy" id="314345"/>
    <lineage>
        <taxon>Bacteria</taxon>
        <taxon>Pseudomonadati</taxon>
        <taxon>Pseudomonadota</taxon>
        <taxon>Candidatius Mariprofundia</taxon>
        <taxon>Mariprofundales</taxon>
        <taxon>Mariprofundaceae</taxon>
        <taxon>Mariprofundus</taxon>
    </lineage>
</organism>
<dbReference type="HOGENOM" id="CLU_1413673_0_0_0"/>
<dbReference type="Proteomes" id="UP000005297">
    <property type="component" value="Unassembled WGS sequence"/>
</dbReference>
<dbReference type="GO" id="GO:0042834">
    <property type="term" value="F:peptidoglycan binding"/>
    <property type="evidence" value="ECO:0007669"/>
    <property type="project" value="InterPro"/>
</dbReference>
<dbReference type="PROSITE" id="PS51724">
    <property type="entry name" value="SPOR"/>
    <property type="match status" value="1"/>
</dbReference>
<comment type="caution">
    <text evidence="4">The sequence shown here is derived from an EMBL/GenBank/DDBJ whole genome shotgun (WGS) entry which is preliminary data.</text>
</comment>
<feature type="compositionally biased region" description="Pro residues" evidence="1">
    <location>
        <begin position="70"/>
        <end position="86"/>
    </location>
</feature>
<keyword evidence="2" id="KW-0472">Membrane</keyword>
<dbReference type="GO" id="GO:0032153">
    <property type="term" value="C:cell division site"/>
    <property type="evidence" value="ECO:0007669"/>
    <property type="project" value="TreeGrafter"/>
</dbReference>
<dbReference type="PANTHER" id="PTHR38687:SF1">
    <property type="entry name" value="CELL DIVISION PROTEIN DEDD"/>
    <property type="match status" value="1"/>
</dbReference>
<dbReference type="Pfam" id="PF05036">
    <property type="entry name" value="SPOR"/>
    <property type="match status" value="1"/>
</dbReference>
<dbReference type="InParanoid" id="Q0F0B7"/>
<feature type="domain" description="SPOR" evidence="3">
    <location>
        <begin position="114"/>
        <end position="189"/>
    </location>
</feature>
<protein>
    <recommendedName>
        <fullName evidence="3">SPOR domain-containing protein</fullName>
    </recommendedName>
</protein>
<proteinExistence type="predicted"/>
<dbReference type="InterPro" id="IPR036680">
    <property type="entry name" value="SPOR-like_sf"/>
</dbReference>
<keyword evidence="2" id="KW-0812">Transmembrane</keyword>
<dbReference type="EMBL" id="AATS01000004">
    <property type="protein sequence ID" value="EAU55111.1"/>
    <property type="molecule type" value="Genomic_DNA"/>
</dbReference>
<evidence type="ECO:0000259" key="3">
    <source>
        <dbReference type="PROSITE" id="PS51724"/>
    </source>
</evidence>
<dbReference type="PANTHER" id="PTHR38687">
    <property type="entry name" value="CELL DIVISION PROTEIN DEDD-RELATED"/>
    <property type="match status" value="1"/>
</dbReference>
<reference evidence="4 5" key="1">
    <citation type="submission" date="2006-09" db="EMBL/GenBank/DDBJ databases">
        <authorList>
            <person name="Emerson D."/>
            <person name="Ferriera S."/>
            <person name="Johnson J."/>
            <person name="Kravitz S."/>
            <person name="Halpern A."/>
            <person name="Remington K."/>
            <person name="Beeson K."/>
            <person name="Tran B."/>
            <person name="Rogers Y.-H."/>
            <person name="Friedman R."/>
            <person name="Venter J.C."/>
        </authorList>
    </citation>
    <scope>NUCLEOTIDE SEQUENCE [LARGE SCALE GENOMIC DNA]</scope>
    <source>
        <strain evidence="4 5">PV-1</strain>
    </source>
</reference>
<dbReference type="OrthoDB" id="5295979at2"/>
<keyword evidence="2" id="KW-1133">Transmembrane helix</keyword>
<dbReference type="GO" id="GO:0030428">
    <property type="term" value="C:cell septum"/>
    <property type="evidence" value="ECO:0007669"/>
    <property type="project" value="TreeGrafter"/>
</dbReference>
<dbReference type="AlphaFoldDB" id="Q0F0B7"/>
<feature type="transmembrane region" description="Helical" evidence="2">
    <location>
        <begin position="16"/>
        <end position="33"/>
    </location>
</feature>
<name>Q0F0B7_9PROT</name>
<dbReference type="SUPFAM" id="SSF110997">
    <property type="entry name" value="Sporulation related repeat"/>
    <property type="match status" value="1"/>
</dbReference>
<sequence>MPEHTYWQASQTEQRTAWVIVTCCIITVMVASFRPQWFDFSQLLTTTTPVQNDSSDLPAVPQPATIDLPEPTPTPPVVAAPSPSPAHTPVAKPTTRPTSRSKTITTQAATPARSEPGAGYYVQLGAFKESARAKGLTARLSHLGWQSHIIVRGSLHAVWAGPTTTRAQAEQLQKAIAAKLHNQGFIIRQQAR</sequence>
<dbReference type="STRING" id="314344.AL013_10685"/>
<accession>Q0F0B7</accession>
<evidence type="ECO:0000256" key="2">
    <source>
        <dbReference type="SAM" id="Phobius"/>
    </source>
</evidence>
<evidence type="ECO:0000313" key="4">
    <source>
        <dbReference type="EMBL" id="EAU55111.1"/>
    </source>
</evidence>
<gene>
    <name evidence="4" type="ORF">SPV1_07199</name>
</gene>
<dbReference type="GO" id="GO:0032506">
    <property type="term" value="P:cytokinetic process"/>
    <property type="evidence" value="ECO:0007669"/>
    <property type="project" value="TreeGrafter"/>
</dbReference>
<feature type="region of interest" description="Disordered" evidence="1">
    <location>
        <begin position="49"/>
        <end position="112"/>
    </location>
</feature>
<feature type="compositionally biased region" description="Polar residues" evidence="1">
    <location>
        <begin position="95"/>
        <end position="109"/>
    </location>
</feature>
<evidence type="ECO:0000256" key="1">
    <source>
        <dbReference type="SAM" id="MobiDB-lite"/>
    </source>
</evidence>
<keyword evidence="5" id="KW-1185">Reference proteome</keyword>
<dbReference type="Gene3D" id="3.30.70.1070">
    <property type="entry name" value="Sporulation related repeat"/>
    <property type="match status" value="1"/>
</dbReference>
<evidence type="ECO:0000313" key="5">
    <source>
        <dbReference type="Proteomes" id="UP000005297"/>
    </source>
</evidence>